<reference evidence="3" key="2">
    <citation type="submission" date="2020-11" db="EMBL/GenBank/DDBJ databases">
        <authorList>
            <consortium name="DOE Joint Genome Institute"/>
            <person name="Kuo A."/>
            <person name="Miyauchi S."/>
            <person name="Kiss E."/>
            <person name="Drula E."/>
            <person name="Kohler A."/>
            <person name="Sanchez-Garcia M."/>
            <person name="Andreopoulos B."/>
            <person name="Barry K.W."/>
            <person name="Bonito G."/>
            <person name="Buee M."/>
            <person name="Carver A."/>
            <person name="Chen C."/>
            <person name="Cichocki N."/>
            <person name="Clum A."/>
            <person name="Culley D."/>
            <person name="Crous P.W."/>
            <person name="Fauchery L."/>
            <person name="Girlanda M."/>
            <person name="Hayes R."/>
            <person name="Keri Z."/>
            <person name="Labutti K."/>
            <person name="Lipzen A."/>
            <person name="Lombard V."/>
            <person name="Magnuson J."/>
            <person name="Maillard F."/>
            <person name="Morin E."/>
            <person name="Murat C."/>
            <person name="Nolan M."/>
            <person name="Ohm R."/>
            <person name="Pangilinan J."/>
            <person name="Pereira M."/>
            <person name="Perotto S."/>
            <person name="Peter M."/>
            <person name="Riley R."/>
            <person name="Sitrit Y."/>
            <person name="Stielow B."/>
            <person name="Szollosi G."/>
            <person name="Zifcakova L."/>
            <person name="Stursova M."/>
            <person name="Spatafora J.W."/>
            <person name="Tedersoo L."/>
            <person name="Vaario L.-M."/>
            <person name="Yamada A."/>
            <person name="Yan M."/>
            <person name="Wang P."/>
            <person name="Xu J."/>
            <person name="Bruns T."/>
            <person name="Baldrian P."/>
            <person name="Vilgalys R."/>
            <person name="Henrissat B."/>
            <person name="Grigoriev I.V."/>
            <person name="Hibbett D."/>
            <person name="Nagy L.G."/>
            <person name="Martin F.M."/>
        </authorList>
    </citation>
    <scope>NUCLEOTIDE SEQUENCE</scope>
    <source>
        <strain evidence="3">UH-Tt-Lm1</strain>
    </source>
</reference>
<comment type="caution">
    <text evidence="3">The sequence shown here is derived from an EMBL/GenBank/DDBJ whole genome shotgun (WGS) entry which is preliminary data.</text>
</comment>
<evidence type="ECO:0000313" key="3">
    <source>
        <dbReference type="EMBL" id="KAF9788103.1"/>
    </source>
</evidence>
<feature type="compositionally biased region" description="Polar residues" evidence="1">
    <location>
        <begin position="132"/>
        <end position="142"/>
    </location>
</feature>
<sequence length="142" mass="15635">MAANFLHESEVPSLVITHRKVRRSRCMCLLFLFLLATFVGLAPIMVYRSLGVPLPEGLRGYRNVYVSSPFIGFLCLRCALIAFHLHFQSTLGDPLEDQSGRGITSTSGRSRSSSAVGSPAAEHRRKCETPIYQYTQGPSTSA</sequence>
<feature type="transmembrane region" description="Helical" evidence="2">
    <location>
        <begin position="26"/>
        <end position="46"/>
    </location>
</feature>
<keyword evidence="2" id="KW-0472">Membrane</keyword>
<protein>
    <submittedName>
        <fullName evidence="3">Uncharacterized protein</fullName>
    </submittedName>
</protein>
<name>A0A9P6L943_9AGAM</name>
<evidence type="ECO:0000256" key="1">
    <source>
        <dbReference type="SAM" id="MobiDB-lite"/>
    </source>
</evidence>
<gene>
    <name evidence="3" type="ORF">BJ322DRAFT_605927</name>
</gene>
<dbReference type="EMBL" id="WIUZ02000004">
    <property type="protein sequence ID" value="KAF9788103.1"/>
    <property type="molecule type" value="Genomic_DNA"/>
</dbReference>
<reference evidence="3" key="1">
    <citation type="journal article" date="2020" name="Nat. Commun.">
        <title>Large-scale genome sequencing of mycorrhizal fungi provides insights into the early evolution of symbiotic traits.</title>
        <authorList>
            <person name="Miyauchi S."/>
            <person name="Kiss E."/>
            <person name="Kuo A."/>
            <person name="Drula E."/>
            <person name="Kohler A."/>
            <person name="Sanchez-Garcia M."/>
            <person name="Morin E."/>
            <person name="Andreopoulos B."/>
            <person name="Barry K.W."/>
            <person name="Bonito G."/>
            <person name="Buee M."/>
            <person name="Carver A."/>
            <person name="Chen C."/>
            <person name="Cichocki N."/>
            <person name="Clum A."/>
            <person name="Culley D."/>
            <person name="Crous P.W."/>
            <person name="Fauchery L."/>
            <person name="Girlanda M."/>
            <person name="Hayes R.D."/>
            <person name="Keri Z."/>
            <person name="LaButti K."/>
            <person name="Lipzen A."/>
            <person name="Lombard V."/>
            <person name="Magnuson J."/>
            <person name="Maillard F."/>
            <person name="Murat C."/>
            <person name="Nolan M."/>
            <person name="Ohm R.A."/>
            <person name="Pangilinan J."/>
            <person name="Pereira M.F."/>
            <person name="Perotto S."/>
            <person name="Peter M."/>
            <person name="Pfister S."/>
            <person name="Riley R."/>
            <person name="Sitrit Y."/>
            <person name="Stielow J.B."/>
            <person name="Szollosi G."/>
            <person name="Zifcakova L."/>
            <person name="Stursova M."/>
            <person name="Spatafora J.W."/>
            <person name="Tedersoo L."/>
            <person name="Vaario L.M."/>
            <person name="Yamada A."/>
            <person name="Yan M."/>
            <person name="Wang P."/>
            <person name="Xu J."/>
            <person name="Bruns T."/>
            <person name="Baldrian P."/>
            <person name="Vilgalys R."/>
            <person name="Dunand C."/>
            <person name="Henrissat B."/>
            <person name="Grigoriev I.V."/>
            <person name="Hibbett D."/>
            <person name="Nagy L.G."/>
            <person name="Martin F.M."/>
        </authorList>
    </citation>
    <scope>NUCLEOTIDE SEQUENCE</scope>
    <source>
        <strain evidence="3">UH-Tt-Lm1</strain>
    </source>
</reference>
<accession>A0A9P6L943</accession>
<feature type="region of interest" description="Disordered" evidence="1">
    <location>
        <begin position="91"/>
        <end position="142"/>
    </location>
</feature>
<organism evidence="3 4">
    <name type="scientific">Thelephora terrestris</name>
    <dbReference type="NCBI Taxonomy" id="56493"/>
    <lineage>
        <taxon>Eukaryota</taxon>
        <taxon>Fungi</taxon>
        <taxon>Dikarya</taxon>
        <taxon>Basidiomycota</taxon>
        <taxon>Agaricomycotina</taxon>
        <taxon>Agaricomycetes</taxon>
        <taxon>Thelephorales</taxon>
        <taxon>Thelephoraceae</taxon>
        <taxon>Thelephora</taxon>
    </lineage>
</organism>
<dbReference type="OrthoDB" id="10476019at2759"/>
<feature type="compositionally biased region" description="Low complexity" evidence="1">
    <location>
        <begin position="100"/>
        <end position="114"/>
    </location>
</feature>
<dbReference type="Proteomes" id="UP000736335">
    <property type="component" value="Unassembled WGS sequence"/>
</dbReference>
<keyword evidence="2" id="KW-0812">Transmembrane</keyword>
<evidence type="ECO:0000313" key="4">
    <source>
        <dbReference type="Proteomes" id="UP000736335"/>
    </source>
</evidence>
<feature type="transmembrane region" description="Helical" evidence="2">
    <location>
        <begin position="66"/>
        <end position="85"/>
    </location>
</feature>
<proteinExistence type="predicted"/>
<keyword evidence="4" id="KW-1185">Reference proteome</keyword>
<dbReference type="AlphaFoldDB" id="A0A9P6L943"/>
<evidence type="ECO:0000256" key="2">
    <source>
        <dbReference type="SAM" id="Phobius"/>
    </source>
</evidence>
<keyword evidence="2" id="KW-1133">Transmembrane helix</keyword>